<dbReference type="Pfam" id="PF05572">
    <property type="entry name" value="Peptidase_M43"/>
    <property type="match status" value="1"/>
</dbReference>
<protein>
    <submittedName>
        <fullName evidence="10">Zinc metalloprotease</fullName>
    </submittedName>
</protein>
<dbReference type="PANTHER" id="PTHR47466:SF1">
    <property type="entry name" value="METALLOPROTEASE MEP1 (AFU_ORTHOLOGUE AFUA_1G07730)-RELATED"/>
    <property type="match status" value="1"/>
</dbReference>
<dbReference type="PANTHER" id="PTHR47466">
    <property type="match status" value="1"/>
</dbReference>
<keyword evidence="11" id="KW-1185">Reference proteome</keyword>
<dbReference type="InterPro" id="IPR008754">
    <property type="entry name" value="Peptidase_M43"/>
</dbReference>
<name>A0A5M6CZB1_9BACT</name>
<evidence type="ECO:0000259" key="9">
    <source>
        <dbReference type="Pfam" id="PF05572"/>
    </source>
</evidence>
<comment type="similarity">
    <text evidence="1">Belongs to the peptidase M43B family.</text>
</comment>
<organism evidence="10 11">
    <name type="scientific">Adhaeribacter rhizoryzae</name>
    <dbReference type="NCBI Taxonomy" id="2607907"/>
    <lineage>
        <taxon>Bacteria</taxon>
        <taxon>Pseudomonadati</taxon>
        <taxon>Bacteroidota</taxon>
        <taxon>Cytophagia</taxon>
        <taxon>Cytophagales</taxon>
        <taxon>Hymenobacteraceae</taxon>
        <taxon>Adhaeribacter</taxon>
    </lineage>
</organism>
<dbReference type="EMBL" id="VWSF01000026">
    <property type="protein sequence ID" value="KAA5540564.1"/>
    <property type="molecule type" value="Genomic_DNA"/>
</dbReference>
<accession>A0A5M6CZB1</accession>
<dbReference type="Proteomes" id="UP000323426">
    <property type="component" value="Unassembled WGS sequence"/>
</dbReference>
<evidence type="ECO:0000256" key="5">
    <source>
        <dbReference type="ARBA" id="ARBA00022801"/>
    </source>
</evidence>
<evidence type="ECO:0000256" key="4">
    <source>
        <dbReference type="ARBA" id="ARBA00022729"/>
    </source>
</evidence>
<dbReference type="RefSeq" id="WP_150092197.1">
    <property type="nucleotide sequence ID" value="NZ_VWSF01000026.1"/>
</dbReference>
<comment type="caution">
    <text evidence="10">The sequence shown here is derived from an EMBL/GenBank/DDBJ whole genome shotgun (WGS) entry which is preliminary data.</text>
</comment>
<feature type="domain" description="Peptidase M43 pregnancy-associated plasma-A" evidence="9">
    <location>
        <begin position="244"/>
        <end position="342"/>
    </location>
</feature>
<gene>
    <name evidence="10" type="ORF">F0145_22375</name>
</gene>
<keyword evidence="8" id="KW-1015">Disulfide bond</keyword>
<keyword evidence="7 10" id="KW-0482">Metalloprotease</keyword>
<keyword evidence="5" id="KW-0378">Hydrolase</keyword>
<dbReference type="SUPFAM" id="SSF55486">
    <property type="entry name" value="Metalloproteases ('zincins'), catalytic domain"/>
    <property type="match status" value="1"/>
</dbReference>
<dbReference type="GO" id="GO:0046872">
    <property type="term" value="F:metal ion binding"/>
    <property type="evidence" value="ECO:0007669"/>
    <property type="project" value="UniProtKB-KW"/>
</dbReference>
<dbReference type="CDD" id="cd04275">
    <property type="entry name" value="ZnMc_pappalysin_like"/>
    <property type="match status" value="1"/>
</dbReference>
<evidence type="ECO:0000313" key="10">
    <source>
        <dbReference type="EMBL" id="KAA5540564.1"/>
    </source>
</evidence>
<keyword evidence="4" id="KW-0732">Signal</keyword>
<proteinExistence type="inferred from homology"/>
<dbReference type="GO" id="GO:0008237">
    <property type="term" value="F:metallopeptidase activity"/>
    <property type="evidence" value="ECO:0007669"/>
    <property type="project" value="UniProtKB-KW"/>
</dbReference>
<evidence type="ECO:0000256" key="7">
    <source>
        <dbReference type="ARBA" id="ARBA00023049"/>
    </source>
</evidence>
<dbReference type="AlphaFoldDB" id="A0A5M6CZB1"/>
<keyword evidence="6" id="KW-0862">Zinc</keyword>
<dbReference type="Gene3D" id="3.40.390.10">
    <property type="entry name" value="Collagenase (Catalytic Domain)"/>
    <property type="match status" value="1"/>
</dbReference>
<keyword evidence="2 10" id="KW-0645">Protease</keyword>
<sequence>MKKISKKLFYSFSLALMLGCSVNSPEEEFALDGGVSNSEDAQASGERCATMKVHEEKIKENPGLLKKMQAIEEHTQRFAQGRANKTGGQTSNTGDITTNAVNDVNTTIEIPVVVNVIYSSSQQNISEDQIQSQIVVLNRDFQAQNTDYSLVPATFTGVKANMNYKFTLKSIVRKQSSKSSWGTRDAMKSSKKGGIDPTTPDKTLNIWVCNIGGGILGYAQFPGGSSTTDGVVIGPQYFGNKTFMASPNSAYLATPYDKGRTATHEVGHWMNLRHIWGDATCGSDLVNDTPTHNTANYGCPAANHKSTCAGAPVEMTMNYMDYTDDACMYMFSVGQKTRARAIFASNGPRAGFSAVAVQ</sequence>
<evidence type="ECO:0000256" key="2">
    <source>
        <dbReference type="ARBA" id="ARBA00022670"/>
    </source>
</evidence>
<evidence type="ECO:0000256" key="1">
    <source>
        <dbReference type="ARBA" id="ARBA00008721"/>
    </source>
</evidence>
<dbReference type="InterPro" id="IPR024079">
    <property type="entry name" value="MetalloPept_cat_dom_sf"/>
</dbReference>
<reference evidence="10 11" key="1">
    <citation type="submission" date="2019-09" db="EMBL/GenBank/DDBJ databases">
        <title>Genome sequence and assembly of Adhaeribacter sp.</title>
        <authorList>
            <person name="Chhetri G."/>
        </authorList>
    </citation>
    <scope>NUCLEOTIDE SEQUENCE [LARGE SCALE GENOMIC DNA]</scope>
    <source>
        <strain evidence="10 11">DK36</strain>
    </source>
</reference>
<evidence type="ECO:0000256" key="6">
    <source>
        <dbReference type="ARBA" id="ARBA00022833"/>
    </source>
</evidence>
<evidence type="ECO:0000313" key="11">
    <source>
        <dbReference type="Proteomes" id="UP000323426"/>
    </source>
</evidence>
<evidence type="ECO:0000256" key="3">
    <source>
        <dbReference type="ARBA" id="ARBA00022723"/>
    </source>
</evidence>
<dbReference type="GO" id="GO:0006508">
    <property type="term" value="P:proteolysis"/>
    <property type="evidence" value="ECO:0007669"/>
    <property type="project" value="UniProtKB-KW"/>
</dbReference>
<evidence type="ECO:0000256" key="8">
    <source>
        <dbReference type="ARBA" id="ARBA00023157"/>
    </source>
</evidence>
<keyword evidence="3" id="KW-0479">Metal-binding</keyword>
<dbReference type="PROSITE" id="PS51257">
    <property type="entry name" value="PROKAR_LIPOPROTEIN"/>
    <property type="match status" value="1"/>
</dbReference>